<feature type="chain" id="PRO_5002358675" description="Secreted protein" evidence="1">
    <location>
        <begin position="28"/>
        <end position="71"/>
    </location>
</feature>
<keyword evidence="1" id="KW-0732">Signal</keyword>
<keyword evidence="3" id="KW-1185">Reference proteome</keyword>
<proteinExistence type="predicted"/>
<evidence type="ECO:0000256" key="1">
    <source>
        <dbReference type="SAM" id="SignalP"/>
    </source>
</evidence>
<evidence type="ECO:0000313" key="2">
    <source>
        <dbReference type="EnsemblPlants" id="OMERI11G09100.1"/>
    </source>
</evidence>
<reference evidence="2" key="1">
    <citation type="submission" date="2015-04" db="UniProtKB">
        <authorList>
            <consortium name="EnsemblPlants"/>
        </authorList>
    </citation>
    <scope>IDENTIFICATION</scope>
</reference>
<dbReference type="HOGENOM" id="CLU_2744265_0_0_1"/>
<protein>
    <recommendedName>
        <fullName evidence="4">Secreted protein</fullName>
    </recommendedName>
</protein>
<accession>A0A0E0F4X9</accession>
<dbReference type="Proteomes" id="UP000008021">
    <property type="component" value="Chromosome 11"/>
</dbReference>
<evidence type="ECO:0008006" key="4">
    <source>
        <dbReference type="Google" id="ProtNLM"/>
    </source>
</evidence>
<dbReference type="EnsemblPlants" id="OMERI11G09100.1">
    <property type="protein sequence ID" value="OMERI11G09100.1"/>
    <property type="gene ID" value="OMERI11G09100"/>
</dbReference>
<name>A0A0E0F4X9_9ORYZ</name>
<sequence>MTPSPAMTPSLAASLLLCDLRIHCCSPAHSLAQPNTAASPLVLIYRLLLEDVEAEELSLGLVMLMTTKMSS</sequence>
<feature type="signal peptide" evidence="1">
    <location>
        <begin position="1"/>
        <end position="27"/>
    </location>
</feature>
<organism evidence="2">
    <name type="scientific">Oryza meridionalis</name>
    <dbReference type="NCBI Taxonomy" id="40149"/>
    <lineage>
        <taxon>Eukaryota</taxon>
        <taxon>Viridiplantae</taxon>
        <taxon>Streptophyta</taxon>
        <taxon>Embryophyta</taxon>
        <taxon>Tracheophyta</taxon>
        <taxon>Spermatophyta</taxon>
        <taxon>Magnoliopsida</taxon>
        <taxon>Liliopsida</taxon>
        <taxon>Poales</taxon>
        <taxon>Poaceae</taxon>
        <taxon>BOP clade</taxon>
        <taxon>Oryzoideae</taxon>
        <taxon>Oryzeae</taxon>
        <taxon>Oryzinae</taxon>
        <taxon>Oryza</taxon>
    </lineage>
</organism>
<dbReference type="AlphaFoldDB" id="A0A0E0F4X9"/>
<dbReference type="Gramene" id="OMERI11G09100.1">
    <property type="protein sequence ID" value="OMERI11G09100.1"/>
    <property type="gene ID" value="OMERI11G09100"/>
</dbReference>
<reference evidence="2" key="2">
    <citation type="submission" date="2018-05" db="EMBL/GenBank/DDBJ databases">
        <title>OmerRS3 (Oryza meridionalis Reference Sequence Version 3).</title>
        <authorList>
            <person name="Zhang J."/>
            <person name="Kudrna D."/>
            <person name="Lee S."/>
            <person name="Talag J."/>
            <person name="Welchert J."/>
            <person name="Wing R.A."/>
        </authorList>
    </citation>
    <scope>NUCLEOTIDE SEQUENCE [LARGE SCALE GENOMIC DNA]</scope>
    <source>
        <strain evidence="2">cv. OR44</strain>
    </source>
</reference>
<evidence type="ECO:0000313" key="3">
    <source>
        <dbReference type="Proteomes" id="UP000008021"/>
    </source>
</evidence>